<reference evidence="10 11" key="1">
    <citation type="submission" date="2016-07" db="EMBL/GenBank/DDBJ databases">
        <title>Pervasive Adenine N6-methylation of Active Genes in Fungi.</title>
        <authorList>
            <consortium name="DOE Joint Genome Institute"/>
            <person name="Mondo S.J."/>
            <person name="Dannebaum R.O."/>
            <person name="Kuo R.C."/>
            <person name="Labutti K."/>
            <person name="Haridas S."/>
            <person name="Kuo A."/>
            <person name="Salamov A."/>
            <person name="Ahrendt S.R."/>
            <person name="Lipzen A."/>
            <person name="Sullivan W."/>
            <person name="Andreopoulos W.B."/>
            <person name="Clum A."/>
            <person name="Lindquist E."/>
            <person name="Daum C."/>
            <person name="Ramamoorthy G.K."/>
            <person name="Gryganskyi A."/>
            <person name="Culley D."/>
            <person name="Magnuson J.K."/>
            <person name="James T.Y."/>
            <person name="O'Malley M.A."/>
            <person name="Stajich J.E."/>
            <person name="Spatafora J.W."/>
            <person name="Visel A."/>
            <person name="Grigoriev I.V."/>
        </authorList>
    </citation>
    <scope>NUCLEOTIDE SEQUENCE [LARGE SCALE GENOMIC DNA]</scope>
    <source>
        <strain evidence="10 11">NRRL 3301</strain>
    </source>
</reference>
<dbReference type="InterPro" id="IPR027417">
    <property type="entry name" value="P-loop_NTPase"/>
</dbReference>
<dbReference type="SUPFAM" id="SSF52540">
    <property type="entry name" value="P-loop containing nucleoside triphosphate hydrolases"/>
    <property type="match status" value="1"/>
</dbReference>
<evidence type="ECO:0000313" key="11">
    <source>
        <dbReference type="Proteomes" id="UP000242146"/>
    </source>
</evidence>
<keyword evidence="2" id="KW-0963">Cytoplasm</keyword>
<dbReference type="GO" id="GO:0005875">
    <property type="term" value="C:microtubule associated complex"/>
    <property type="evidence" value="ECO:0007669"/>
    <property type="project" value="TreeGrafter"/>
</dbReference>
<sequence length="579" mass="64958">METTAVRVALRVRPLSAKEIAGRDCITFAKEEPQIVLGSDRPFTFDFVFRPEHDQHNVFHTSIIPLLDRYLDGKNATVLAYGQTGSGKTYSMGTTGEAMPGSASQGIVQRFASTLFDRLSQRTSTSYQIYVSFLELYNEEIIDLLGTKKTESLPAIREDIHGQIYWTGVREIQVTTADELLDFVAKGSLCRATGSTDMNCTSSRSHAIFSIALKQQITDSDDPLLQRRLVSKFHFVDLAGSERLKRTNANGDRQKEGISINTGLLALGNVISALGDETRRMSHVPYRDSKLTRLLQDSLGGNSHTLMLACISPSTADYTETLNTLKYANRARNIQNRVEINVDYDHDDEVQYLRQQVTKLRLQLTTSRKQQHDPQGLSEDYRLVKSELDRMRSYASLVAQELAQVQSERDLLRETQLPNPFPVQRDASSPLPAYLPLTEASPEHTSATHSPSISSSSTERLLVDYLQQIQDLKFDLAEANHRLVYLQAKQHQSHLVHAPSSSLPPGRYTPRSTLSTSGRRPVKYRKPTAQHRSKPQQRVHSAPVQPPSPDINDVLLDYYGLADDPTRMPRRPSVDLNGV</sequence>
<evidence type="ECO:0000256" key="2">
    <source>
        <dbReference type="ARBA" id="ARBA00022490"/>
    </source>
</evidence>
<evidence type="ECO:0000256" key="5">
    <source>
        <dbReference type="ARBA" id="ARBA00023054"/>
    </source>
</evidence>
<keyword evidence="5" id="KW-0175">Coiled coil</keyword>
<keyword evidence="11" id="KW-1185">Reference proteome</keyword>
<evidence type="ECO:0000256" key="3">
    <source>
        <dbReference type="ARBA" id="ARBA00022741"/>
    </source>
</evidence>
<organism evidence="10 11">
    <name type="scientific">Hesseltinella vesiculosa</name>
    <dbReference type="NCBI Taxonomy" id="101127"/>
    <lineage>
        <taxon>Eukaryota</taxon>
        <taxon>Fungi</taxon>
        <taxon>Fungi incertae sedis</taxon>
        <taxon>Mucoromycota</taxon>
        <taxon>Mucoromycotina</taxon>
        <taxon>Mucoromycetes</taxon>
        <taxon>Mucorales</taxon>
        <taxon>Cunninghamellaceae</taxon>
        <taxon>Hesseltinella</taxon>
    </lineage>
</organism>
<dbReference type="InterPro" id="IPR019821">
    <property type="entry name" value="Kinesin_motor_CS"/>
</dbReference>
<dbReference type="InterPro" id="IPR036961">
    <property type="entry name" value="Kinesin_motor_dom_sf"/>
</dbReference>
<dbReference type="PROSITE" id="PS50067">
    <property type="entry name" value="KINESIN_MOTOR_2"/>
    <property type="match status" value="1"/>
</dbReference>
<dbReference type="PRINTS" id="PR00380">
    <property type="entry name" value="KINESINHEAVY"/>
</dbReference>
<dbReference type="GO" id="GO:0008017">
    <property type="term" value="F:microtubule binding"/>
    <property type="evidence" value="ECO:0007669"/>
    <property type="project" value="InterPro"/>
</dbReference>
<dbReference type="GO" id="GO:0003777">
    <property type="term" value="F:microtubule motor activity"/>
    <property type="evidence" value="ECO:0007669"/>
    <property type="project" value="InterPro"/>
</dbReference>
<proteinExistence type="inferred from homology"/>
<dbReference type="GO" id="GO:0005737">
    <property type="term" value="C:cytoplasm"/>
    <property type="evidence" value="ECO:0007669"/>
    <property type="project" value="UniProtKB-SubCell"/>
</dbReference>
<dbReference type="EMBL" id="MCGT01000043">
    <property type="protein sequence ID" value="ORX45276.1"/>
    <property type="molecule type" value="Genomic_DNA"/>
</dbReference>
<keyword evidence="7" id="KW-0493">Microtubule</keyword>
<dbReference type="GO" id="GO:0007018">
    <property type="term" value="P:microtubule-based movement"/>
    <property type="evidence" value="ECO:0007669"/>
    <property type="project" value="InterPro"/>
</dbReference>
<dbReference type="PROSITE" id="PS00411">
    <property type="entry name" value="KINESIN_MOTOR_1"/>
    <property type="match status" value="1"/>
</dbReference>
<dbReference type="OrthoDB" id="3176171at2759"/>
<evidence type="ECO:0000313" key="10">
    <source>
        <dbReference type="EMBL" id="ORX45276.1"/>
    </source>
</evidence>
<gene>
    <name evidence="10" type="ORF">DM01DRAFT_312912</name>
</gene>
<dbReference type="PANTHER" id="PTHR47969:SF15">
    <property type="entry name" value="CHROMOSOME-ASSOCIATED KINESIN KIF4A-RELATED"/>
    <property type="match status" value="1"/>
</dbReference>
<evidence type="ECO:0000256" key="7">
    <source>
        <dbReference type="RuleBase" id="RU000394"/>
    </source>
</evidence>
<keyword evidence="3 6" id="KW-0547">Nucleotide-binding</keyword>
<evidence type="ECO:0000256" key="8">
    <source>
        <dbReference type="SAM" id="MobiDB-lite"/>
    </source>
</evidence>
<evidence type="ECO:0000256" key="6">
    <source>
        <dbReference type="PROSITE-ProRule" id="PRU00283"/>
    </source>
</evidence>
<evidence type="ECO:0000256" key="1">
    <source>
        <dbReference type="ARBA" id="ARBA00004496"/>
    </source>
</evidence>
<dbReference type="STRING" id="101127.A0A1X2G525"/>
<dbReference type="CDD" id="cd01372">
    <property type="entry name" value="KISc_KIF4"/>
    <property type="match status" value="1"/>
</dbReference>
<feature type="region of interest" description="Disordered" evidence="8">
    <location>
        <begin position="419"/>
        <end position="457"/>
    </location>
</feature>
<comment type="caution">
    <text evidence="10">The sequence shown here is derived from an EMBL/GenBank/DDBJ whole genome shotgun (WGS) entry which is preliminary data.</text>
</comment>
<feature type="compositionally biased region" description="Low complexity" evidence="8">
    <location>
        <begin position="445"/>
        <end position="457"/>
    </location>
</feature>
<accession>A0A1X2G525</accession>
<dbReference type="InterPro" id="IPR001752">
    <property type="entry name" value="Kinesin_motor_dom"/>
</dbReference>
<dbReference type="Pfam" id="PF00225">
    <property type="entry name" value="Kinesin"/>
    <property type="match status" value="1"/>
</dbReference>
<dbReference type="InterPro" id="IPR027640">
    <property type="entry name" value="Kinesin-like_fam"/>
</dbReference>
<feature type="domain" description="Kinesin motor" evidence="9">
    <location>
        <begin position="5"/>
        <end position="334"/>
    </location>
</feature>
<evidence type="ECO:0000256" key="4">
    <source>
        <dbReference type="ARBA" id="ARBA00022840"/>
    </source>
</evidence>
<dbReference type="Gene3D" id="3.40.850.10">
    <property type="entry name" value="Kinesin motor domain"/>
    <property type="match status" value="1"/>
</dbReference>
<protein>
    <recommendedName>
        <fullName evidence="7">Kinesin-like protein</fullName>
    </recommendedName>
</protein>
<feature type="region of interest" description="Disordered" evidence="8">
    <location>
        <begin position="496"/>
        <end position="551"/>
    </location>
</feature>
<feature type="binding site" evidence="6">
    <location>
        <begin position="82"/>
        <end position="89"/>
    </location>
    <ligand>
        <name>ATP</name>
        <dbReference type="ChEBI" id="CHEBI:30616"/>
    </ligand>
</feature>
<dbReference type="GO" id="GO:0051231">
    <property type="term" value="P:spindle elongation"/>
    <property type="evidence" value="ECO:0007669"/>
    <property type="project" value="TreeGrafter"/>
</dbReference>
<feature type="compositionally biased region" description="Basic residues" evidence="8">
    <location>
        <begin position="520"/>
        <end position="537"/>
    </location>
</feature>
<dbReference type="AlphaFoldDB" id="A0A1X2G525"/>
<dbReference type="GO" id="GO:0007052">
    <property type="term" value="P:mitotic spindle organization"/>
    <property type="evidence" value="ECO:0007669"/>
    <property type="project" value="TreeGrafter"/>
</dbReference>
<name>A0A1X2G525_9FUNG</name>
<keyword evidence="4 6" id="KW-0067">ATP-binding</keyword>
<comment type="similarity">
    <text evidence="6 7">Belongs to the TRAFAC class myosin-kinesin ATPase superfamily. Kinesin family.</text>
</comment>
<dbReference type="PANTHER" id="PTHR47969">
    <property type="entry name" value="CHROMOSOME-ASSOCIATED KINESIN KIF4A-RELATED"/>
    <property type="match status" value="1"/>
</dbReference>
<dbReference type="GO" id="GO:0005524">
    <property type="term" value="F:ATP binding"/>
    <property type="evidence" value="ECO:0007669"/>
    <property type="project" value="UniProtKB-UniRule"/>
</dbReference>
<keyword evidence="6 7" id="KW-0505">Motor protein</keyword>
<dbReference type="GO" id="GO:0005874">
    <property type="term" value="C:microtubule"/>
    <property type="evidence" value="ECO:0007669"/>
    <property type="project" value="UniProtKB-KW"/>
</dbReference>
<dbReference type="SMART" id="SM00129">
    <property type="entry name" value="KISc"/>
    <property type="match status" value="1"/>
</dbReference>
<evidence type="ECO:0000259" key="9">
    <source>
        <dbReference type="PROSITE" id="PS50067"/>
    </source>
</evidence>
<comment type="subcellular location">
    <subcellularLocation>
        <location evidence="1">Cytoplasm</location>
    </subcellularLocation>
</comment>
<dbReference type="Proteomes" id="UP000242146">
    <property type="component" value="Unassembled WGS sequence"/>
</dbReference>